<feature type="domain" description="SSD" evidence="8">
    <location>
        <begin position="203"/>
        <end position="344"/>
    </location>
</feature>
<feature type="transmembrane region" description="Helical" evidence="7">
    <location>
        <begin position="294"/>
        <end position="315"/>
    </location>
</feature>
<comment type="subcellular location">
    <subcellularLocation>
        <location evidence="1">Cell membrane</location>
        <topology evidence="1">Multi-pass membrane protein</topology>
    </subcellularLocation>
</comment>
<dbReference type="InterPro" id="IPR050545">
    <property type="entry name" value="Mycobact_MmpL"/>
</dbReference>
<evidence type="ECO:0000256" key="2">
    <source>
        <dbReference type="ARBA" id="ARBA00010157"/>
    </source>
</evidence>
<feature type="transmembrane region" description="Helical" evidence="7">
    <location>
        <begin position="321"/>
        <end position="346"/>
    </location>
</feature>
<feature type="transmembrane region" description="Helical" evidence="7">
    <location>
        <begin position="662"/>
        <end position="682"/>
    </location>
</feature>
<dbReference type="PROSITE" id="PS50156">
    <property type="entry name" value="SSD"/>
    <property type="match status" value="1"/>
</dbReference>
<dbReference type="EMBL" id="QGDQ01000043">
    <property type="protein sequence ID" value="PWJ46978.1"/>
    <property type="molecule type" value="Genomic_DNA"/>
</dbReference>
<evidence type="ECO:0000256" key="1">
    <source>
        <dbReference type="ARBA" id="ARBA00004651"/>
    </source>
</evidence>
<accession>A0A315ZPZ9</accession>
<dbReference type="SUPFAM" id="SSF82866">
    <property type="entry name" value="Multidrug efflux transporter AcrB transmembrane domain"/>
    <property type="match status" value="2"/>
</dbReference>
<feature type="transmembrane region" description="Helical" evidence="7">
    <location>
        <begin position="575"/>
        <end position="594"/>
    </location>
</feature>
<reference evidence="9 10" key="1">
    <citation type="submission" date="2018-03" db="EMBL/GenBank/DDBJ databases">
        <title>Genomic Encyclopedia of Archaeal and Bacterial Type Strains, Phase II (KMG-II): from individual species to whole genera.</title>
        <authorList>
            <person name="Goeker M."/>
        </authorList>
    </citation>
    <scope>NUCLEOTIDE SEQUENCE [LARGE SCALE GENOMIC DNA]</scope>
    <source>
        <strain evidence="9 10">DSM 44889</strain>
    </source>
</reference>
<protein>
    <submittedName>
        <fullName evidence="9">RND superfamily putative drug exporter</fullName>
    </submittedName>
</protein>
<comment type="caution">
    <text evidence="9">The sequence shown here is derived from an EMBL/GenBank/DDBJ whole genome shotgun (WGS) entry which is preliminary data.</text>
</comment>
<organism evidence="9 10">
    <name type="scientific">Quadrisphaera granulorum</name>
    <dbReference type="NCBI Taxonomy" id="317664"/>
    <lineage>
        <taxon>Bacteria</taxon>
        <taxon>Bacillati</taxon>
        <taxon>Actinomycetota</taxon>
        <taxon>Actinomycetes</taxon>
        <taxon>Kineosporiales</taxon>
        <taxon>Kineosporiaceae</taxon>
        <taxon>Quadrisphaera</taxon>
    </lineage>
</organism>
<feature type="transmembrane region" description="Helical" evidence="7">
    <location>
        <begin position="235"/>
        <end position="257"/>
    </location>
</feature>
<dbReference type="PANTHER" id="PTHR33406">
    <property type="entry name" value="MEMBRANE PROTEIN MJ1562-RELATED"/>
    <property type="match status" value="1"/>
</dbReference>
<evidence type="ECO:0000256" key="7">
    <source>
        <dbReference type="SAM" id="Phobius"/>
    </source>
</evidence>
<comment type="similarity">
    <text evidence="2">Belongs to the resistance-nodulation-cell division (RND) (TC 2.A.6) family. MmpL subfamily.</text>
</comment>
<sequence>MLVRLARTVVRLRRTTLVAVVLGVLLAGGIGASALSRLQSQGFDDPGSESARAATALRDDFGVTDPDVVLAVQSAAPGTSAVDPSTAAAATALVDRIAAEPGVDSVVSYWTSGRPPALLSTDGRAGQVLVHTDPGASPSTTEALGERVLDDYAGSRDGLQVYAGGRAVVGHAISSTIASDLALAEGIAVPVTTALLVVVFGGLAAALLPFLVAAVAVAGSLLVLFLATLTTDVSVFALNLTTGLGLGLGIDYALLVVNRFREELARSGLAHTALTREDVDGAVVRTVASAGRTVLVSGATVAATMASLLLFPQYFLRSFGIAGVASTSLAVVGSLVALPALLSLLGPRVDALRVVRRDLTPRDTGAWASAARAVMRRPWPVLVGVLALLAVLAAPARDVVLSQTDARVLPASSAAAVGAAFLDERFAGAESSPLDVVVPGGADSSRVPGAELADYAAALSRVEGVVRVVTPTSVLVDGVAAPADPGSGWTTGSDARLAVITDSSSRTPAAIDLVDAVRAVPSPAGTLVGGGLAVFADGQHATSRTLPAVLAWVALTTLVVLFLFTGSVLLPVKAVLMNLVSLGAVLGVLVWVFQEGHLRQLVGGFTVTGTVDTAMLVLVAVVAFALSMDYEVFLLARIKELHDAGASTEDAVVLGLQRSGRIITAAALLLAIVFSAFVTSGVTSIKQLGLGVGLAVLLDATLVRGLLVPAFMRLAGRANWWAPKPLRLVHARLGLREA</sequence>
<keyword evidence="10" id="KW-1185">Reference proteome</keyword>
<dbReference type="Proteomes" id="UP000245469">
    <property type="component" value="Unassembled WGS sequence"/>
</dbReference>
<evidence type="ECO:0000313" key="10">
    <source>
        <dbReference type="Proteomes" id="UP000245469"/>
    </source>
</evidence>
<dbReference type="AlphaFoldDB" id="A0A315ZPZ9"/>
<keyword evidence="5 7" id="KW-1133">Transmembrane helix</keyword>
<evidence type="ECO:0000256" key="6">
    <source>
        <dbReference type="ARBA" id="ARBA00023136"/>
    </source>
</evidence>
<feature type="transmembrane region" description="Helical" evidence="7">
    <location>
        <begin position="614"/>
        <end position="636"/>
    </location>
</feature>
<gene>
    <name evidence="9" type="ORF">BXY45_14315</name>
</gene>
<dbReference type="OrthoDB" id="7051771at2"/>
<evidence type="ECO:0000313" key="9">
    <source>
        <dbReference type="EMBL" id="PWJ46978.1"/>
    </source>
</evidence>
<dbReference type="InterPro" id="IPR000731">
    <property type="entry name" value="SSD"/>
</dbReference>
<keyword evidence="4 7" id="KW-0812">Transmembrane</keyword>
<name>A0A315ZPZ9_9ACTN</name>
<keyword evidence="6 7" id="KW-0472">Membrane</keyword>
<dbReference type="InterPro" id="IPR004869">
    <property type="entry name" value="MMPL_dom"/>
</dbReference>
<feature type="transmembrane region" description="Helical" evidence="7">
    <location>
        <begin position="207"/>
        <end position="229"/>
    </location>
</feature>
<dbReference type="RefSeq" id="WP_109776579.1">
    <property type="nucleotide sequence ID" value="NZ_QGDQ01000043.1"/>
</dbReference>
<feature type="transmembrane region" description="Helical" evidence="7">
    <location>
        <begin position="181"/>
        <end position="200"/>
    </location>
</feature>
<feature type="transmembrane region" description="Helical" evidence="7">
    <location>
        <begin position="379"/>
        <end position="396"/>
    </location>
</feature>
<evidence type="ECO:0000256" key="4">
    <source>
        <dbReference type="ARBA" id="ARBA00022692"/>
    </source>
</evidence>
<feature type="transmembrane region" description="Helical" evidence="7">
    <location>
        <begin position="549"/>
        <end position="570"/>
    </location>
</feature>
<dbReference type="Pfam" id="PF03176">
    <property type="entry name" value="MMPL"/>
    <property type="match status" value="2"/>
</dbReference>
<dbReference type="Gene3D" id="1.20.1640.10">
    <property type="entry name" value="Multidrug efflux transporter AcrB transmembrane domain"/>
    <property type="match status" value="2"/>
</dbReference>
<keyword evidence="3" id="KW-1003">Cell membrane</keyword>
<evidence type="ECO:0000256" key="5">
    <source>
        <dbReference type="ARBA" id="ARBA00022989"/>
    </source>
</evidence>
<feature type="transmembrane region" description="Helical" evidence="7">
    <location>
        <begin position="688"/>
        <end position="707"/>
    </location>
</feature>
<proteinExistence type="inferred from homology"/>
<dbReference type="GO" id="GO:0005886">
    <property type="term" value="C:plasma membrane"/>
    <property type="evidence" value="ECO:0007669"/>
    <property type="project" value="UniProtKB-SubCell"/>
</dbReference>
<evidence type="ECO:0000259" key="8">
    <source>
        <dbReference type="PROSITE" id="PS50156"/>
    </source>
</evidence>
<evidence type="ECO:0000256" key="3">
    <source>
        <dbReference type="ARBA" id="ARBA00022475"/>
    </source>
</evidence>
<dbReference type="PANTHER" id="PTHR33406:SF11">
    <property type="entry name" value="MEMBRANE PROTEIN SCO6666-RELATED"/>
    <property type="match status" value="1"/>
</dbReference>